<dbReference type="SUPFAM" id="SSF52540">
    <property type="entry name" value="P-loop containing nucleoside triphosphate hydrolases"/>
    <property type="match status" value="1"/>
</dbReference>
<dbReference type="PANTHER" id="PTHR11669:SF52">
    <property type="entry name" value="OS10G0574500 PROTEIN"/>
    <property type="match status" value="1"/>
</dbReference>
<dbReference type="GO" id="GO:0005663">
    <property type="term" value="C:DNA replication factor C complex"/>
    <property type="evidence" value="ECO:0007669"/>
    <property type="project" value="TreeGrafter"/>
</dbReference>
<dbReference type="SUPFAM" id="SSF48019">
    <property type="entry name" value="post-AAA+ oligomerization domain-like"/>
    <property type="match status" value="1"/>
</dbReference>
<reference evidence="2" key="1">
    <citation type="submission" date="2022-05" db="EMBL/GenBank/DDBJ databases">
        <title>The Musa troglodytarum L. genome provides insights into the mechanism of non-climacteric behaviour and enrichment of carotenoids.</title>
        <authorList>
            <person name="Wang J."/>
        </authorList>
    </citation>
    <scope>NUCLEOTIDE SEQUENCE</scope>
    <source>
        <tissue evidence="2">Leaf</tissue>
    </source>
</reference>
<evidence type="ECO:0000256" key="1">
    <source>
        <dbReference type="SAM" id="MobiDB-lite"/>
    </source>
</evidence>
<dbReference type="Gene3D" id="3.40.50.300">
    <property type="entry name" value="P-loop containing nucleotide triphosphate hydrolases"/>
    <property type="match status" value="1"/>
</dbReference>
<evidence type="ECO:0000313" key="3">
    <source>
        <dbReference type="Proteomes" id="UP001055439"/>
    </source>
</evidence>
<dbReference type="GO" id="GO:0003677">
    <property type="term" value="F:DNA binding"/>
    <property type="evidence" value="ECO:0007669"/>
    <property type="project" value="InterPro"/>
</dbReference>
<dbReference type="GO" id="GO:0005634">
    <property type="term" value="C:nucleus"/>
    <property type="evidence" value="ECO:0007669"/>
    <property type="project" value="TreeGrafter"/>
</dbReference>
<keyword evidence="3" id="KW-1185">Reference proteome</keyword>
<dbReference type="AlphaFoldDB" id="A0A9E7JE71"/>
<dbReference type="EMBL" id="CP097503">
    <property type="protein sequence ID" value="URD77805.1"/>
    <property type="molecule type" value="Genomic_DNA"/>
</dbReference>
<accession>A0A9E7JE71</accession>
<dbReference type="FunFam" id="1.10.8.60:FF:000030">
    <property type="entry name" value="replication factor C subunit 3"/>
    <property type="match status" value="1"/>
</dbReference>
<name>A0A9E7JE71_9LILI</name>
<sequence>MLEAEAKPLAFKSPPPASPDLTTAMPFTFSSSSSSSSSTLLFNAIATMKGSFASFRRSSSEPAVSTSDDAGSMAPDSSAAHSSSLAEEPLRRSQGLLRFVLPSLGFSPGRHKALLDGAATATLSLGSPPAGHPGGSQISQSSTRGEEGGSRGEITSTSPTRKPSRESEPVPVHIPPVAVTAPAAADAIITVVEKKGSTTNSKAAASTGVIVERAYVWANKYRPNALNEFICNRDRALELRQMVNAHQFSHLIFEGPPGVGKKTMVLATLRDAFGPENLKMKTELTKFELKGEFNTKIEVITRRSSQHVEVNLSDLHGYEKHVIMSLIHESYIPSDRYDNCDHTNVRVVVVHEADKLSTDFQHYVCWLMEKYKGRNKIFFCCSDTSKLHIIKPICKIIKLQPPSDNEIIEVLEFIARQESIDLPHHMARRFAETSKHNLRQAIRSFEASWNSNYSLKENQDILTGWEDDIASIAKSIVDEQSPKQLYTIRGKLKNLIEYDVSPDFIFTTLIAELKKRLDDQLQAKIDDLYREYKNWDNMGFLDAIKHASSEHPKSSDSKRNVRYFMRIEEFIAKFMSLYKSATTKRRG</sequence>
<dbReference type="Gene3D" id="1.20.272.10">
    <property type="match status" value="1"/>
</dbReference>
<dbReference type="Proteomes" id="UP001055439">
    <property type="component" value="Chromosome 10"/>
</dbReference>
<dbReference type="GO" id="GO:0006281">
    <property type="term" value="P:DNA repair"/>
    <property type="evidence" value="ECO:0007669"/>
    <property type="project" value="TreeGrafter"/>
</dbReference>
<feature type="compositionally biased region" description="Low complexity" evidence="1">
    <location>
        <begin position="72"/>
        <end position="86"/>
    </location>
</feature>
<dbReference type="Gene3D" id="1.10.8.60">
    <property type="match status" value="1"/>
</dbReference>
<feature type="region of interest" description="Disordered" evidence="1">
    <location>
        <begin position="54"/>
        <end position="88"/>
    </location>
</feature>
<gene>
    <name evidence="2" type="ORF">MUK42_03531</name>
</gene>
<dbReference type="GO" id="GO:0006261">
    <property type="term" value="P:DNA-templated DNA replication"/>
    <property type="evidence" value="ECO:0007669"/>
    <property type="project" value="TreeGrafter"/>
</dbReference>
<protein>
    <recommendedName>
        <fullName evidence="4">Replication factor C subunit 3</fullName>
    </recommendedName>
</protein>
<dbReference type="InterPro" id="IPR027417">
    <property type="entry name" value="P-loop_NTPase"/>
</dbReference>
<organism evidence="2 3">
    <name type="scientific">Musa troglodytarum</name>
    <name type="common">fe'i banana</name>
    <dbReference type="NCBI Taxonomy" id="320322"/>
    <lineage>
        <taxon>Eukaryota</taxon>
        <taxon>Viridiplantae</taxon>
        <taxon>Streptophyta</taxon>
        <taxon>Embryophyta</taxon>
        <taxon>Tracheophyta</taxon>
        <taxon>Spermatophyta</taxon>
        <taxon>Magnoliopsida</taxon>
        <taxon>Liliopsida</taxon>
        <taxon>Zingiberales</taxon>
        <taxon>Musaceae</taxon>
        <taxon>Musa</taxon>
    </lineage>
</organism>
<evidence type="ECO:0000313" key="2">
    <source>
        <dbReference type="EMBL" id="URD77805.1"/>
    </source>
</evidence>
<feature type="region of interest" description="Disordered" evidence="1">
    <location>
        <begin position="1"/>
        <end position="36"/>
    </location>
</feature>
<dbReference type="GO" id="GO:0003689">
    <property type="term" value="F:DNA clamp loader activity"/>
    <property type="evidence" value="ECO:0007669"/>
    <property type="project" value="TreeGrafter"/>
</dbReference>
<feature type="compositionally biased region" description="Polar residues" evidence="1">
    <location>
        <begin position="56"/>
        <end position="69"/>
    </location>
</feature>
<proteinExistence type="predicted"/>
<feature type="region of interest" description="Disordered" evidence="1">
    <location>
        <begin position="124"/>
        <end position="176"/>
    </location>
</feature>
<dbReference type="PANTHER" id="PTHR11669">
    <property type="entry name" value="REPLICATION FACTOR C / DNA POLYMERASE III GAMMA-TAU SUBUNIT"/>
    <property type="match status" value="1"/>
</dbReference>
<dbReference type="InterPro" id="IPR050238">
    <property type="entry name" value="DNA_Rep/Repair_Clamp_Loader"/>
</dbReference>
<dbReference type="InterPro" id="IPR008921">
    <property type="entry name" value="DNA_pol3_clamp-load_cplx_C"/>
</dbReference>
<evidence type="ECO:0008006" key="4">
    <source>
        <dbReference type="Google" id="ProtNLM"/>
    </source>
</evidence>
<dbReference type="OrthoDB" id="761538at2759"/>